<dbReference type="EnsemblPlants" id="OPUNC05G21090.1">
    <property type="protein sequence ID" value="OPUNC05G21090.1"/>
    <property type="gene ID" value="OPUNC05G21090"/>
</dbReference>
<dbReference type="InterPro" id="IPR007608">
    <property type="entry name" value="Senescence_reg_S40"/>
</dbReference>
<sequence>MAMVEELDEFEVLWPETDADDDAPPPMSSLAKLVQPSEPPEPAPRLKQQRCAAGSRPVDVPYRGARLHRWNWRDGGAREEDGHGGSGVGKKVVIVPPHLLLLFGVWRPEEEEMAAAAPCTLPLSLGTRPCKRARDLRHLRNSVLRMTGRLDYPSLIPPRRTHTLRSSHCRLPKELCLLTKTRQLLLLLLLLATHTTIYKYALAVASPSSLRPGRQAGDGDAMEEFQEADILWPEPAENNSDDGVLIVTTLSSVVRRPVGSPESSLSAPVEIVSRRKRRSRSWASEYNMFDQTNDGDEDDDAVKKKMVNGIVVAPPHAIVDRRRLRGRTAAYSMCAGKGRTLKGRDLRNVRNLKHGQHFTIPESFDDYQEMKPVH</sequence>
<dbReference type="Proteomes" id="UP000026962">
    <property type="component" value="Chromosome 5"/>
</dbReference>
<organism evidence="3">
    <name type="scientific">Oryza punctata</name>
    <name type="common">Red rice</name>
    <dbReference type="NCBI Taxonomy" id="4537"/>
    <lineage>
        <taxon>Eukaryota</taxon>
        <taxon>Viridiplantae</taxon>
        <taxon>Streptophyta</taxon>
        <taxon>Embryophyta</taxon>
        <taxon>Tracheophyta</taxon>
        <taxon>Spermatophyta</taxon>
        <taxon>Magnoliopsida</taxon>
        <taxon>Liliopsida</taxon>
        <taxon>Poales</taxon>
        <taxon>Poaceae</taxon>
        <taxon>BOP clade</taxon>
        <taxon>Oryzoideae</taxon>
        <taxon>Oryzeae</taxon>
        <taxon>Oryzinae</taxon>
        <taxon>Oryza</taxon>
    </lineage>
</organism>
<dbReference type="Gramene" id="OPUNC05G21090.1">
    <property type="protein sequence ID" value="OPUNC05G21090.1"/>
    <property type="gene ID" value="OPUNC05G21090"/>
</dbReference>
<evidence type="ECO:0000256" key="1">
    <source>
        <dbReference type="ARBA" id="ARBA00034773"/>
    </source>
</evidence>
<dbReference type="PANTHER" id="PTHR33083:SF19">
    <property type="entry name" value="OS05G0531100 PROTEIN"/>
    <property type="match status" value="1"/>
</dbReference>
<feature type="region of interest" description="Disordered" evidence="2">
    <location>
        <begin position="1"/>
        <end position="55"/>
    </location>
</feature>
<evidence type="ECO:0000313" key="4">
    <source>
        <dbReference type="Proteomes" id="UP000026962"/>
    </source>
</evidence>
<protein>
    <submittedName>
        <fullName evidence="3">Uncharacterized protein</fullName>
    </submittedName>
</protein>
<evidence type="ECO:0000256" key="2">
    <source>
        <dbReference type="SAM" id="MobiDB-lite"/>
    </source>
</evidence>
<proteinExistence type="inferred from homology"/>
<dbReference type="GO" id="GO:0010150">
    <property type="term" value="P:leaf senescence"/>
    <property type="evidence" value="ECO:0007669"/>
    <property type="project" value="UniProtKB-ARBA"/>
</dbReference>
<keyword evidence="4" id="KW-1185">Reference proteome</keyword>
<comment type="similarity">
    <text evidence="1">Belongs to the senescence regulator S40 family.</text>
</comment>
<dbReference type="HOGENOM" id="CLU_807479_0_0_1"/>
<reference evidence="3" key="2">
    <citation type="submission" date="2018-05" db="EMBL/GenBank/DDBJ databases">
        <title>OpunRS2 (Oryza punctata Reference Sequence Version 2).</title>
        <authorList>
            <person name="Zhang J."/>
            <person name="Kudrna D."/>
            <person name="Lee S."/>
            <person name="Talag J."/>
            <person name="Welchert J."/>
            <person name="Wing R.A."/>
        </authorList>
    </citation>
    <scope>NUCLEOTIDE SEQUENCE [LARGE SCALE GENOMIC DNA]</scope>
</reference>
<feature type="compositionally biased region" description="Acidic residues" evidence="2">
    <location>
        <begin position="1"/>
        <end position="23"/>
    </location>
</feature>
<dbReference type="eggNOG" id="ENOG502S431">
    <property type="taxonomic scope" value="Eukaryota"/>
</dbReference>
<name>A0A0E0L4X7_ORYPU</name>
<dbReference type="OMA" id="WPEPAEN"/>
<dbReference type="AlphaFoldDB" id="A0A0E0L4X7"/>
<dbReference type="PANTHER" id="PTHR33083">
    <property type="entry name" value="EXPRESSED PROTEIN"/>
    <property type="match status" value="1"/>
</dbReference>
<evidence type="ECO:0000313" key="3">
    <source>
        <dbReference type="EnsemblPlants" id="OPUNC05G21090.1"/>
    </source>
</evidence>
<dbReference type="Pfam" id="PF04520">
    <property type="entry name" value="Senescence_reg"/>
    <property type="match status" value="2"/>
</dbReference>
<accession>A0A0E0L4X7</accession>
<reference evidence="3" key="1">
    <citation type="submission" date="2015-04" db="UniProtKB">
        <authorList>
            <consortium name="EnsemblPlants"/>
        </authorList>
    </citation>
    <scope>IDENTIFICATION</scope>
</reference>